<dbReference type="Proteomes" id="UP000295075">
    <property type="component" value="Unassembled WGS sequence"/>
</dbReference>
<name>A0A4V2XPI3_9ACTN</name>
<accession>A0A4V2XPI3</accession>
<evidence type="ECO:0000313" key="1">
    <source>
        <dbReference type="EMBL" id="TDC22155.1"/>
    </source>
</evidence>
<sequence length="62" mass="6651">MTEAQRRRILTRARSAGYTGADNLGNVFAWANSASAPSRVNPLRAGQRRTMTSIANSLSGSQ</sequence>
<organism evidence="1 2">
    <name type="scientific">Kribbella albertanoniae</name>
    <dbReference type="NCBI Taxonomy" id="1266829"/>
    <lineage>
        <taxon>Bacteria</taxon>
        <taxon>Bacillati</taxon>
        <taxon>Actinomycetota</taxon>
        <taxon>Actinomycetes</taxon>
        <taxon>Propionibacteriales</taxon>
        <taxon>Kribbellaceae</taxon>
        <taxon>Kribbella</taxon>
    </lineage>
</organism>
<dbReference type="AlphaFoldDB" id="A0A4V2XPI3"/>
<gene>
    <name evidence="1" type="ORF">E1261_31695</name>
</gene>
<protein>
    <submittedName>
        <fullName evidence="1">Uncharacterized protein</fullName>
    </submittedName>
</protein>
<dbReference type="EMBL" id="SMKA01000198">
    <property type="protein sequence ID" value="TDC22155.1"/>
    <property type="molecule type" value="Genomic_DNA"/>
</dbReference>
<reference evidence="1 2" key="1">
    <citation type="submission" date="2019-03" db="EMBL/GenBank/DDBJ databases">
        <title>Draft genome sequences of novel Actinobacteria.</title>
        <authorList>
            <person name="Sahin N."/>
            <person name="Ay H."/>
            <person name="Saygin H."/>
        </authorList>
    </citation>
    <scope>NUCLEOTIDE SEQUENCE [LARGE SCALE GENOMIC DNA]</scope>
    <source>
        <strain evidence="1 2">JCM 30547</strain>
    </source>
</reference>
<dbReference type="RefSeq" id="WP_132413073.1">
    <property type="nucleotide sequence ID" value="NZ_SMKA01000198.1"/>
</dbReference>
<keyword evidence="2" id="KW-1185">Reference proteome</keyword>
<comment type="caution">
    <text evidence="1">The sequence shown here is derived from an EMBL/GenBank/DDBJ whole genome shotgun (WGS) entry which is preliminary data.</text>
</comment>
<evidence type="ECO:0000313" key="2">
    <source>
        <dbReference type="Proteomes" id="UP000295075"/>
    </source>
</evidence>
<proteinExistence type="predicted"/>